<dbReference type="Proteomes" id="UP001597024">
    <property type="component" value="Unassembled WGS sequence"/>
</dbReference>
<accession>A0ABW3E2S2</accession>
<evidence type="ECO:0000313" key="2">
    <source>
        <dbReference type="Proteomes" id="UP001597024"/>
    </source>
</evidence>
<proteinExistence type="predicted"/>
<evidence type="ECO:0000313" key="1">
    <source>
        <dbReference type="EMBL" id="MFD0889742.1"/>
    </source>
</evidence>
<sequence length="92" mass="9384">MTAHRVGVGRAHGKAILLGEHTVVYGTPAIAVPLPALTVTAVVRPCPGQAPGDEGDAGPQASVAALLRRWGRAGDRLWIAFDCAVPPARGLG</sequence>
<organism evidence="1 2">
    <name type="scientific">Streptosporangium algeriense</name>
    <dbReference type="NCBI Taxonomy" id="1682748"/>
    <lineage>
        <taxon>Bacteria</taxon>
        <taxon>Bacillati</taxon>
        <taxon>Actinomycetota</taxon>
        <taxon>Actinomycetes</taxon>
        <taxon>Streptosporangiales</taxon>
        <taxon>Streptosporangiaceae</taxon>
        <taxon>Streptosporangium</taxon>
    </lineage>
</organism>
<dbReference type="Gene3D" id="3.30.230.10">
    <property type="match status" value="1"/>
</dbReference>
<dbReference type="InterPro" id="IPR020568">
    <property type="entry name" value="Ribosomal_Su5_D2-typ_SF"/>
</dbReference>
<evidence type="ECO:0008006" key="3">
    <source>
        <dbReference type="Google" id="ProtNLM"/>
    </source>
</evidence>
<gene>
    <name evidence="1" type="ORF">ACFQ08_34825</name>
</gene>
<feature type="non-terminal residue" evidence="1">
    <location>
        <position position="92"/>
    </location>
</feature>
<dbReference type="InterPro" id="IPR014721">
    <property type="entry name" value="Ribsml_uS5_D2-typ_fold_subgr"/>
</dbReference>
<protein>
    <recommendedName>
        <fullName evidence="3">Mevalonate kinase</fullName>
    </recommendedName>
</protein>
<dbReference type="EMBL" id="JBHTHX010002001">
    <property type="protein sequence ID" value="MFD0889742.1"/>
    <property type="molecule type" value="Genomic_DNA"/>
</dbReference>
<dbReference type="SUPFAM" id="SSF54211">
    <property type="entry name" value="Ribosomal protein S5 domain 2-like"/>
    <property type="match status" value="1"/>
</dbReference>
<reference evidence="2" key="1">
    <citation type="journal article" date="2019" name="Int. J. Syst. Evol. Microbiol.">
        <title>The Global Catalogue of Microorganisms (GCM) 10K type strain sequencing project: providing services to taxonomists for standard genome sequencing and annotation.</title>
        <authorList>
            <consortium name="The Broad Institute Genomics Platform"/>
            <consortium name="The Broad Institute Genome Sequencing Center for Infectious Disease"/>
            <person name="Wu L."/>
            <person name="Ma J."/>
        </authorList>
    </citation>
    <scope>NUCLEOTIDE SEQUENCE [LARGE SCALE GENOMIC DNA]</scope>
    <source>
        <strain evidence="2">CCUG 62974</strain>
    </source>
</reference>
<keyword evidence="2" id="KW-1185">Reference proteome</keyword>
<name>A0ABW3E2S2_9ACTN</name>
<comment type="caution">
    <text evidence="1">The sequence shown here is derived from an EMBL/GenBank/DDBJ whole genome shotgun (WGS) entry which is preliminary data.</text>
</comment>